<sequence length="816" mass="92440">MSPRRRNKRNPRRPAPPRQSHPGLGIPLPPAQEVSELATIDPTNERALPNIDLSLATEHGGVAGPSHTLSQFLRDASQLPGGDSSESHRTPEVRDAHPNRYLGIPGSRDHTLYTPSYDEKTRLLSDFTVCSDLGLDLEGQHIARVADSQKPISYDAVGSPDCLVQALRDDLEPTLSAFFGKSESYFLPWTKLHRVLSADTVLRLLQHLNEVATDREHYRDYDLPALTAKIAPPLSKLGRGRGVNAQFRRTLATLILVRRESMIFSFVDAGLDDGSLLKIDFDGLEPASRTKRAHSALFDGWKPKEIKDFKSLRWQLSPTFFSVKRSSGAGAGGELPGDLTDQDGTRVKRVRYKLRSIEEVLPFEASKRPAASGGFADVRFFRLHEDQQDFPRFTRRGKENDIAVKTLKNEAKDTAGQYDSYLNEVYVMERLASAIDSQHMAKLLATIEVPRAIHDRERSDYHLVLEAADRSVENLWSSQDWWDRYPDRGITELELAKWVARQCYGLADALWKFHRFPRTKNDGNDKTHGLHCDIKPDNILHYENWKLDTGRDSKGTVHEQLGVLQLSDFGLSSFHSARSVENYRIAGNFLDYAAPETDFLLVHSPAADIWHLGCLFLDFVTWLLDGPKGYKKFCRDRLTTTLRGERCRFATFTPDTQEAKSTEGLPSGKSPRTYVEVNEKVLKQGTYLCRHPKSSAFVRELCHLAINYMLVMRDTNQTQKVVEYRHEPQAVPDRLTSEKVAGILGKVITWDDDKFKPSRANVLAFEDHAWRRSDLLLYYDTKQLQKISQRVRSGLDPEDAGLERPGVTMVRGEEEP</sequence>
<dbReference type="OrthoDB" id="1046782at2759"/>
<comment type="caution">
    <text evidence="3">The sequence shown here is derived from an EMBL/GenBank/DDBJ whole genome shotgun (WGS) entry which is preliminary data.</text>
</comment>
<dbReference type="Pfam" id="PF00069">
    <property type="entry name" value="Pkinase"/>
    <property type="match status" value="1"/>
</dbReference>
<dbReference type="GO" id="GO:0005524">
    <property type="term" value="F:ATP binding"/>
    <property type="evidence" value="ECO:0007669"/>
    <property type="project" value="InterPro"/>
</dbReference>
<keyword evidence="3" id="KW-0418">Kinase</keyword>
<name>A0A175VX24_9PEZI</name>
<dbReference type="Proteomes" id="UP000078237">
    <property type="component" value="Unassembled WGS sequence"/>
</dbReference>
<feature type="compositionally biased region" description="Basic residues" evidence="1">
    <location>
        <begin position="1"/>
        <end position="12"/>
    </location>
</feature>
<dbReference type="VEuPathDB" id="FungiDB:MMYC01_207798"/>
<feature type="region of interest" description="Disordered" evidence="1">
    <location>
        <begin position="1"/>
        <end position="32"/>
    </location>
</feature>
<evidence type="ECO:0000256" key="1">
    <source>
        <dbReference type="SAM" id="MobiDB-lite"/>
    </source>
</evidence>
<dbReference type="Gene3D" id="1.10.510.10">
    <property type="entry name" value="Transferase(Phosphotransferase) domain 1"/>
    <property type="match status" value="1"/>
</dbReference>
<evidence type="ECO:0000313" key="3">
    <source>
        <dbReference type="EMBL" id="KXX75719.1"/>
    </source>
</evidence>
<dbReference type="EMBL" id="LCTW02000252">
    <property type="protein sequence ID" value="KXX75719.1"/>
    <property type="molecule type" value="Genomic_DNA"/>
</dbReference>
<dbReference type="STRING" id="100816.A0A175VX24"/>
<keyword evidence="4" id="KW-1185">Reference proteome</keyword>
<dbReference type="InterPro" id="IPR011009">
    <property type="entry name" value="Kinase-like_dom_sf"/>
</dbReference>
<feature type="domain" description="Protein kinase" evidence="2">
    <location>
        <begin position="364"/>
        <end position="771"/>
    </location>
</feature>
<dbReference type="PROSITE" id="PS50011">
    <property type="entry name" value="PROTEIN_KINASE_DOM"/>
    <property type="match status" value="1"/>
</dbReference>
<dbReference type="AlphaFoldDB" id="A0A175VX24"/>
<feature type="compositionally biased region" description="Basic and acidic residues" evidence="1">
    <location>
        <begin position="85"/>
        <end position="98"/>
    </location>
</feature>
<organism evidence="3 4">
    <name type="scientific">Madurella mycetomatis</name>
    <dbReference type="NCBI Taxonomy" id="100816"/>
    <lineage>
        <taxon>Eukaryota</taxon>
        <taxon>Fungi</taxon>
        <taxon>Dikarya</taxon>
        <taxon>Ascomycota</taxon>
        <taxon>Pezizomycotina</taxon>
        <taxon>Sordariomycetes</taxon>
        <taxon>Sordariomycetidae</taxon>
        <taxon>Sordariales</taxon>
        <taxon>Sordariales incertae sedis</taxon>
        <taxon>Madurella</taxon>
    </lineage>
</organism>
<keyword evidence="3" id="KW-0808">Transferase</keyword>
<protein>
    <submittedName>
        <fullName evidence="3">Calcium and calcium/calmodulin-dependent serine/threonine-protein kinase</fullName>
    </submittedName>
</protein>
<dbReference type="GO" id="GO:0004674">
    <property type="term" value="F:protein serine/threonine kinase activity"/>
    <property type="evidence" value="ECO:0007669"/>
    <property type="project" value="TreeGrafter"/>
</dbReference>
<dbReference type="SMART" id="SM00220">
    <property type="entry name" value="S_TKc"/>
    <property type="match status" value="1"/>
</dbReference>
<dbReference type="SUPFAM" id="SSF56112">
    <property type="entry name" value="Protein kinase-like (PK-like)"/>
    <property type="match status" value="1"/>
</dbReference>
<accession>A0A175VX24</accession>
<dbReference type="PANTHER" id="PTHR24359">
    <property type="entry name" value="SERINE/THREONINE-PROTEIN KINASE SBK1"/>
    <property type="match status" value="1"/>
</dbReference>
<dbReference type="PANTHER" id="PTHR24359:SF1">
    <property type="entry name" value="INHIBITOR OF NUCLEAR FACTOR KAPPA-B KINASE EPSILON SUBUNIT HOMOLOG 1-RELATED"/>
    <property type="match status" value="1"/>
</dbReference>
<gene>
    <name evidence="3" type="ORF">MMYC01_207798</name>
</gene>
<feature type="region of interest" description="Disordered" evidence="1">
    <location>
        <begin position="794"/>
        <end position="816"/>
    </location>
</feature>
<feature type="region of interest" description="Disordered" evidence="1">
    <location>
        <begin position="76"/>
        <end position="107"/>
    </location>
</feature>
<evidence type="ECO:0000313" key="4">
    <source>
        <dbReference type="Proteomes" id="UP000078237"/>
    </source>
</evidence>
<reference evidence="3 4" key="1">
    <citation type="journal article" date="2016" name="Genome Announc.">
        <title>Genome Sequence of Madurella mycetomatis mm55, Isolated from a Human Mycetoma Case in Sudan.</title>
        <authorList>
            <person name="Smit S."/>
            <person name="Derks M.F."/>
            <person name="Bervoets S."/>
            <person name="Fahal A."/>
            <person name="van Leeuwen W."/>
            <person name="van Belkum A."/>
            <person name="van de Sande W.W."/>
        </authorList>
    </citation>
    <scope>NUCLEOTIDE SEQUENCE [LARGE SCALE GENOMIC DNA]</scope>
    <source>
        <strain evidence="4">mm55</strain>
    </source>
</reference>
<dbReference type="InterPro" id="IPR000719">
    <property type="entry name" value="Prot_kinase_dom"/>
</dbReference>
<evidence type="ECO:0000259" key="2">
    <source>
        <dbReference type="PROSITE" id="PS50011"/>
    </source>
</evidence>
<proteinExistence type="predicted"/>